<dbReference type="EMBL" id="NQOU01000001">
    <property type="protein sequence ID" value="RII83841.1"/>
    <property type="molecule type" value="Genomic_DNA"/>
</dbReference>
<feature type="domain" description="Helix-turn-helix" evidence="1">
    <location>
        <begin position="12"/>
        <end position="58"/>
    </location>
</feature>
<dbReference type="InterPro" id="IPR041657">
    <property type="entry name" value="HTH_17"/>
</dbReference>
<proteinExistence type="predicted"/>
<dbReference type="Proteomes" id="UP000266483">
    <property type="component" value="Unassembled WGS sequence"/>
</dbReference>
<dbReference type="Pfam" id="PF12728">
    <property type="entry name" value="HTH_17"/>
    <property type="match status" value="1"/>
</dbReference>
<evidence type="ECO:0000313" key="2">
    <source>
        <dbReference type="EMBL" id="RII83841.1"/>
    </source>
</evidence>
<keyword evidence="3" id="KW-1185">Reference proteome</keyword>
<comment type="caution">
    <text evidence="2">The sequence shown here is derived from an EMBL/GenBank/DDBJ whole genome shotgun (WGS) entry which is preliminary data.</text>
</comment>
<name>A0ABX9MZ84_9BURK</name>
<evidence type="ECO:0000313" key="3">
    <source>
        <dbReference type="Proteomes" id="UP000266483"/>
    </source>
</evidence>
<evidence type="ECO:0000259" key="1">
    <source>
        <dbReference type="Pfam" id="PF12728"/>
    </source>
</evidence>
<dbReference type="NCBIfam" id="TIGR01764">
    <property type="entry name" value="excise"/>
    <property type="match status" value="1"/>
</dbReference>
<dbReference type="InterPro" id="IPR010093">
    <property type="entry name" value="SinI_DNA-bd"/>
</dbReference>
<protein>
    <recommendedName>
        <fullName evidence="1">Helix-turn-helix domain-containing protein</fullName>
    </recommendedName>
</protein>
<organism evidence="2 3">
    <name type="scientific">Neopusillimonas maritima</name>
    <dbReference type="NCBI Taxonomy" id="2026239"/>
    <lineage>
        <taxon>Bacteria</taxon>
        <taxon>Pseudomonadati</taxon>
        <taxon>Pseudomonadota</taxon>
        <taxon>Betaproteobacteria</taxon>
        <taxon>Burkholderiales</taxon>
        <taxon>Alcaligenaceae</taxon>
        <taxon>Neopusillimonas</taxon>
    </lineage>
</organism>
<sequence>MQNMTIDNNDQVLTIEQAAQLAGVSRPYMAKLVKSGVVKLHQKVGNQRRVLQSTVTRWHKTELVRQGKALKRLAKDLDEEMYPLASID</sequence>
<reference evidence="2 3" key="1">
    <citation type="submission" date="2017-08" db="EMBL/GenBank/DDBJ databases">
        <title>Pusillimonas indicus sp. nov., a member of the family Alcaligenaceae isolated from surface seawater.</title>
        <authorList>
            <person name="Li J."/>
        </authorList>
    </citation>
    <scope>NUCLEOTIDE SEQUENCE [LARGE SCALE GENOMIC DNA]</scope>
    <source>
        <strain evidence="2 3">17-4A</strain>
    </source>
</reference>
<gene>
    <name evidence="2" type="ORF">CJO09_00950</name>
</gene>
<accession>A0ABX9MZ84</accession>